<reference evidence="1 2" key="1">
    <citation type="journal article" date="2016" name="Mol. Biol. Evol.">
        <title>Comparative Genomics of Early-Diverging Mushroom-Forming Fungi Provides Insights into the Origins of Lignocellulose Decay Capabilities.</title>
        <authorList>
            <person name="Nagy L.G."/>
            <person name="Riley R."/>
            <person name="Tritt A."/>
            <person name="Adam C."/>
            <person name="Daum C."/>
            <person name="Floudas D."/>
            <person name="Sun H."/>
            <person name="Yadav J.S."/>
            <person name="Pangilinan J."/>
            <person name="Larsson K.H."/>
            <person name="Matsuura K."/>
            <person name="Barry K."/>
            <person name="Labutti K."/>
            <person name="Kuo R."/>
            <person name="Ohm R.A."/>
            <person name="Bhattacharya S.S."/>
            <person name="Shirouzu T."/>
            <person name="Yoshinaga Y."/>
            <person name="Martin F.M."/>
            <person name="Grigoriev I.V."/>
            <person name="Hibbett D.S."/>
        </authorList>
    </citation>
    <scope>NUCLEOTIDE SEQUENCE [LARGE SCALE GENOMIC DNA]</scope>
    <source>
        <strain evidence="1 2">CBS 109695</strain>
    </source>
</reference>
<dbReference type="EMBL" id="KV417945">
    <property type="protein sequence ID" value="KZP04225.1"/>
    <property type="molecule type" value="Genomic_DNA"/>
</dbReference>
<evidence type="ECO:0000313" key="1">
    <source>
        <dbReference type="EMBL" id="KZP04225.1"/>
    </source>
</evidence>
<dbReference type="Proteomes" id="UP000076532">
    <property type="component" value="Unassembled WGS sequence"/>
</dbReference>
<accession>A0A167URU4</accession>
<name>A0A167URU4_9AGAM</name>
<organism evidence="1 2">
    <name type="scientific">Athelia psychrophila</name>
    <dbReference type="NCBI Taxonomy" id="1759441"/>
    <lineage>
        <taxon>Eukaryota</taxon>
        <taxon>Fungi</taxon>
        <taxon>Dikarya</taxon>
        <taxon>Basidiomycota</taxon>
        <taxon>Agaricomycotina</taxon>
        <taxon>Agaricomycetes</taxon>
        <taxon>Agaricomycetidae</taxon>
        <taxon>Atheliales</taxon>
        <taxon>Atheliaceae</taxon>
        <taxon>Athelia</taxon>
    </lineage>
</organism>
<evidence type="ECO:0000313" key="2">
    <source>
        <dbReference type="Proteomes" id="UP000076532"/>
    </source>
</evidence>
<keyword evidence="2" id="KW-1185">Reference proteome</keyword>
<proteinExistence type="predicted"/>
<sequence length="150" mass="16749">MSDSALRGILVQSCALLYLAPLDVLHSKSVSSLQHGLEFALSAWFFWTVTGGGHIDSQFALRLEVRYFQNTHHHVIDGTLRNLKGQRDDNSKVKDSYLYPEDHETGPFSDGVLRNISHVEQVLKPVVAPTAHALPHKYDKKYLLVTAIAA</sequence>
<protein>
    <submittedName>
        <fullName evidence="1">Uncharacterized protein</fullName>
    </submittedName>
</protein>
<dbReference type="AlphaFoldDB" id="A0A167URU4"/>
<gene>
    <name evidence="1" type="ORF">FIBSPDRAFT_941116</name>
</gene>